<reference evidence="2 3" key="1">
    <citation type="submission" date="2021-03" db="EMBL/GenBank/DDBJ databases">
        <authorList>
            <person name="King G.J."/>
            <person name="Bancroft I."/>
            <person name="Baten A."/>
            <person name="Bloomfield J."/>
            <person name="Borpatragohain P."/>
            <person name="He Z."/>
            <person name="Irish N."/>
            <person name="Irwin J."/>
            <person name="Liu K."/>
            <person name="Mauleon R.P."/>
            <person name="Moore J."/>
            <person name="Morris R."/>
            <person name="Ostergaard L."/>
            <person name="Wang B."/>
            <person name="Wells R."/>
        </authorList>
    </citation>
    <scope>NUCLEOTIDE SEQUENCE [LARGE SCALE GENOMIC DNA]</scope>
    <source>
        <strain evidence="2">R-o-18</strain>
        <tissue evidence="2">Leaf</tissue>
    </source>
</reference>
<comment type="caution">
    <text evidence="2">The sequence shown here is derived from an EMBL/GenBank/DDBJ whole genome shotgun (WGS) entry which is preliminary data.</text>
</comment>
<evidence type="ECO:0000313" key="2">
    <source>
        <dbReference type="EMBL" id="KAG5393568.1"/>
    </source>
</evidence>
<dbReference type="EMBL" id="JADBGQ010000006">
    <property type="protein sequence ID" value="KAG5393568.1"/>
    <property type="molecule type" value="Genomic_DNA"/>
</dbReference>
<evidence type="ECO:0000256" key="1">
    <source>
        <dbReference type="SAM" id="MobiDB-lite"/>
    </source>
</evidence>
<evidence type="ECO:0000313" key="3">
    <source>
        <dbReference type="Proteomes" id="UP000823674"/>
    </source>
</evidence>
<sequence length="287" mass="31407">MDTRQKDKEKEKEKDLSSGDRTPKVSGVVCKPLDIAGNLMALNHGLGRFRNEAHGLSRAVQTWTVIKERNCEDSSRGEICGDWVLVDRLTFVCVVNRKGTKRKSKKGNDAAGASGNVEAERVDPAQVLPTQVLPTQTGLVNNDTGLPQGPTLPTESNREEAGDQHDQNQEQEAETSRTDERVGLNMAGGAENVETGPEREVAEPSMREVLEALKLMGAQMVTLTQAFTPLVNSSVGQVTPPVRVAPRAAGEHRTYYNHVPNHLIRDSRIRSEIPRSCPRTGFLVIPS</sequence>
<proteinExistence type="predicted"/>
<gene>
    <name evidence="2" type="primary">A06g506020.1_BraROA</name>
    <name evidence="2" type="ORF">IGI04_023531</name>
</gene>
<feature type="region of interest" description="Disordered" evidence="1">
    <location>
        <begin position="1"/>
        <end position="23"/>
    </location>
</feature>
<keyword evidence="3" id="KW-1185">Reference proteome</keyword>
<feature type="compositionally biased region" description="Basic and acidic residues" evidence="1">
    <location>
        <begin position="156"/>
        <end position="180"/>
    </location>
</feature>
<accession>A0ABQ7M699</accession>
<feature type="region of interest" description="Disordered" evidence="1">
    <location>
        <begin position="102"/>
        <end position="180"/>
    </location>
</feature>
<dbReference type="Proteomes" id="UP000823674">
    <property type="component" value="Chromosome A06"/>
</dbReference>
<name>A0ABQ7M699_BRACM</name>
<feature type="compositionally biased region" description="Polar residues" evidence="1">
    <location>
        <begin position="128"/>
        <end position="155"/>
    </location>
</feature>
<protein>
    <submittedName>
        <fullName evidence="2">Uncharacterized protein</fullName>
    </submittedName>
</protein>
<organism evidence="2 3">
    <name type="scientific">Brassica rapa subsp. trilocularis</name>
    <dbReference type="NCBI Taxonomy" id="1813537"/>
    <lineage>
        <taxon>Eukaryota</taxon>
        <taxon>Viridiplantae</taxon>
        <taxon>Streptophyta</taxon>
        <taxon>Embryophyta</taxon>
        <taxon>Tracheophyta</taxon>
        <taxon>Spermatophyta</taxon>
        <taxon>Magnoliopsida</taxon>
        <taxon>eudicotyledons</taxon>
        <taxon>Gunneridae</taxon>
        <taxon>Pentapetalae</taxon>
        <taxon>rosids</taxon>
        <taxon>malvids</taxon>
        <taxon>Brassicales</taxon>
        <taxon>Brassicaceae</taxon>
        <taxon>Brassiceae</taxon>
        <taxon>Brassica</taxon>
    </lineage>
</organism>